<organism evidence="2 3">
    <name type="scientific">Bernardetia litoralis (strain ATCC 23117 / DSM 6794 / NBRC 15988 / NCIMB 1366 / Fx l1 / Sio-4)</name>
    <name type="common">Flexibacter litoralis</name>
    <dbReference type="NCBI Taxonomy" id="880071"/>
    <lineage>
        <taxon>Bacteria</taxon>
        <taxon>Pseudomonadati</taxon>
        <taxon>Bacteroidota</taxon>
        <taxon>Cytophagia</taxon>
        <taxon>Cytophagales</taxon>
        <taxon>Bernardetiaceae</taxon>
        <taxon>Bernardetia</taxon>
    </lineage>
</organism>
<evidence type="ECO:0000313" key="2">
    <source>
        <dbReference type="EMBL" id="AFM04900.1"/>
    </source>
</evidence>
<dbReference type="Proteomes" id="UP000006054">
    <property type="component" value="Chromosome"/>
</dbReference>
<name>I4ALR5_BERLS</name>
<keyword evidence="1" id="KW-0812">Transmembrane</keyword>
<evidence type="ECO:0000313" key="3">
    <source>
        <dbReference type="Proteomes" id="UP000006054"/>
    </source>
</evidence>
<dbReference type="KEGG" id="fli:Fleli_2535"/>
<accession>I4ALR5</accession>
<evidence type="ECO:0000256" key="1">
    <source>
        <dbReference type="SAM" id="Phobius"/>
    </source>
</evidence>
<keyword evidence="1" id="KW-1133">Transmembrane helix</keyword>
<dbReference type="EMBL" id="CP003345">
    <property type="protein sequence ID" value="AFM04900.1"/>
    <property type="molecule type" value="Genomic_DNA"/>
</dbReference>
<dbReference type="AlphaFoldDB" id="I4ALR5"/>
<sequence length="248" mass="29584">MKNKTIFSISLWVLIGILSCAYFFLKERQEEKNIKLLEKSSIFLIEKSKRVFLEKLHEGETLTEELGNDPRDVSLYGSLRNNYEFSDSLFKTDNYKWVLLKKYLRDSSYQNIISTKSTELLNYENPNSLFLQKLHKMVLYRICNQAQIIEFSRVSYCGVSFDKLYLNLTSLLSPKIFLHYSDNPKLFSYQLYQNSQPIENLYFDVEKDTTLHFQIRTDYYANDTLKNTKNYKLKIKTGQRNDFEIEKY</sequence>
<reference evidence="3" key="1">
    <citation type="submission" date="2012-06" db="EMBL/GenBank/DDBJ databases">
        <title>The complete genome of Flexibacter litoralis DSM 6794.</title>
        <authorList>
            <person name="Lucas S."/>
            <person name="Copeland A."/>
            <person name="Lapidus A."/>
            <person name="Glavina del Rio T."/>
            <person name="Dalin E."/>
            <person name="Tice H."/>
            <person name="Bruce D."/>
            <person name="Goodwin L."/>
            <person name="Pitluck S."/>
            <person name="Peters L."/>
            <person name="Ovchinnikova G."/>
            <person name="Lu M."/>
            <person name="Kyrpides N."/>
            <person name="Mavromatis K."/>
            <person name="Ivanova N."/>
            <person name="Brettin T."/>
            <person name="Detter J.C."/>
            <person name="Han C."/>
            <person name="Larimer F."/>
            <person name="Land M."/>
            <person name="Hauser L."/>
            <person name="Markowitz V."/>
            <person name="Cheng J.-F."/>
            <person name="Hugenholtz P."/>
            <person name="Woyke T."/>
            <person name="Wu D."/>
            <person name="Spring S."/>
            <person name="Lang E."/>
            <person name="Kopitz M."/>
            <person name="Brambilla E."/>
            <person name="Klenk H.-P."/>
            <person name="Eisen J.A."/>
        </authorList>
    </citation>
    <scope>NUCLEOTIDE SEQUENCE [LARGE SCALE GENOMIC DNA]</scope>
    <source>
        <strain evidence="3">ATCC 23117 / DSM 6794 / NBRC 15988 / NCIMB 1366 / Sio-4</strain>
    </source>
</reference>
<dbReference type="PROSITE" id="PS51257">
    <property type="entry name" value="PROKAR_LIPOPROTEIN"/>
    <property type="match status" value="1"/>
</dbReference>
<proteinExistence type="predicted"/>
<dbReference type="HOGENOM" id="CLU_1118875_0_0_10"/>
<evidence type="ECO:0008006" key="4">
    <source>
        <dbReference type="Google" id="ProtNLM"/>
    </source>
</evidence>
<dbReference type="STRING" id="880071.Fleli_2535"/>
<keyword evidence="1" id="KW-0472">Membrane</keyword>
<keyword evidence="3" id="KW-1185">Reference proteome</keyword>
<dbReference type="RefSeq" id="WP_014798337.1">
    <property type="nucleotide sequence ID" value="NC_018018.1"/>
</dbReference>
<feature type="transmembrane region" description="Helical" evidence="1">
    <location>
        <begin position="6"/>
        <end position="25"/>
    </location>
</feature>
<protein>
    <recommendedName>
        <fullName evidence="4">Lipoprotein</fullName>
    </recommendedName>
</protein>
<gene>
    <name evidence="2" type="ordered locus">Fleli_2535</name>
</gene>